<dbReference type="Gene3D" id="3.30.310.50">
    <property type="entry name" value="Alpha-D-phosphohexomutase, C-terminal domain"/>
    <property type="match status" value="1"/>
</dbReference>
<keyword evidence="7" id="KW-0479">Metal-binding</keyword>
<accession>A0AAN7UA40</accession>
<dbReference type="PANTHER" id="PTHR45745:SF1">
    <property type="entry name" value="PHOSPHOGLUCOMUTASE 2B-RELATED"/>
    <property type="match status" value="1"/>
</dbReference>
<comment type="similarity">
    <text evidence="3">Belongs to the phosphohexose mutase family.</text>
</comment>
<organism evidence="15 16">
    <name type="scientific">Dictyostelium firmibasis</name>
    <dbReference type="NCBI Taxonomy" id="79012"/>
    <lineage>
        <taxon>Eukaryota</taxon>
        <taxon>Amoebozoa</taxon>
        <taxon>Evosea</taxon>
        <taxon>Eumycetozoa</taxon>
        <taxon>Dictyostelia</taxon>
        <taxon>Dictyosteliales</taxon>
        <taxon>Dictyosteliaceae</taxon>
        <taxon>Dictyostelium</taxon>
    </lineage>
</organism>
<dbReference type="InterPro" id="IPR005846">
    <property type="entry name" value="A-D-PHexomutase_a/b/a-III"/>
</dbReference>
<dbReference type="Pfam" id="PF02879">
    <property type="entry name" value="PGM_PMM_II"/>
    <property type="match status" value="1"/>
</dbReference>
<feature type="domain" description="Alpha-D-phosphohexomutase alpha/beta/alpha" evidence="12">
    <location>
        <begin position="45"/>
        <end position="183"/>
    </location>
</feature>
<dbReference type="PANTHER" id="PTHR45745">
    <property type="entry name" value="PHOSPHOMANNOMUTASE 45A"/>
    <property type="match status" value="1"/>
</dbReference>
<evidence type="ECO:0000259" key="13">
    <source>
        <dbReference type="Pfam" id="PF02879"/>
    </source>
</evidence>
<evidence type="ECO:0000256" key="8">
    <source>
        <dbReference type="ARBA" id="ARBA00022842"/>
    </source>
</evidence>
<evidence type="ECO:0000256" key="6">
    <source>
        <dbReference type="ARBA" id="ARBA00022553"/>
    </source>
</evidence>
<dbReference type="AlphaFoldDB" id="A0AAN7UA40"/>
<keyword evidence="10" id="KW-0119">Carbohydrate metabolism</keyword>
<evidence type="ECO:0000313" key="16">
    <source>
        <dbReference type="Proteomes" id="UP001344447"/>
    </source>
</evidence>
<dbReference type="GO" id="GO:0005737">
    <property type="term" value="C:cytoplasm"/>
    <property type="evidence" value="ECO:0007669"/>
    <property type="project" value="UniProtKB-SubCell"/>
</dbReference>
<dbReference type="Gene3D" id="3.40.120.10">
    <property type="entry name" value="Alpha-D-Glucose-1,6-Bisphosphate, subunit A, domain 3"/>
    <property type="match status" value="3"/>
</dbReference>
<dbReference type="InterPro" id="IPR016055">
    <property type="entry name" value="A-D-PHexomutase_a/b/a-I/II/III"/>
</dbReference>
<dbReference type="GO" id="GO:0000287">
    <property type="term" value="F:magnesium ion binding"/>
    <property type="evidence" value="ECO:0007669"/>
    <property type="project" value="InterPro"/>
</dbReference>
<dbReference type="InterPro" id="IPR016066">
    <property type="entry name" value="A-D-PHexomutase_CS"/>
</dbReference>
<dbReference type="PRINTS" id="PR00509">
    <property type="entry name" value="PGMPMM"/>
</dbReference>
<gene>
    <name evidence="15" type="ORF">RB653_005748</name>
</gene>
<dbReference type="SUPFAM" id="SSF53738">
    <property type="entry name" value="Phosphoglucomutase, first 3 domains"/>
    <property type="match status" value="3"/>
</dbReference>
<dbReference type="GO" id="GO:0005634">
    <property type="term" value="C:nucleus"/>
    <property type="evidence" value="ECO:0007669"/>
    <property type="project" value="TreeGrafter"/>
</dbReference>
<dbReference type="Pfam" id="PF02880">
    <property type="entry name" value="PGM_PMM_III"/>
    <property type="match status" value="1"/>
</dbReference>
<feature type="domain" description="Alpha-D-phosphohexomutase alpha/beta/alpha" evidence="14">
    <location>
        <begin position="328"/>
        <end position="462"/>
    </location>
</feature>
<keyword evidence="4" id="KW-0963">Cytoplasm</keyword>
<evidence type="ECO:0000256" key="3">
    <source>
        <dbReference type="ARBA" id="ARBA00010231"/>
    </source>
</evidence>
<evidence type="ECO:0000256" key="11">
    <source>
        <dbReference type="SAM" id="Coils"/>
    </source>
</evidence>
<protein>
    <recommendedName>
        <fullName evidence="17">Phosphoglucomutase-2</fullName>
    </recommendedName>
</protein>
<evidence type="ECO:0008006" key="17">
    <source>
        <dbReference type="Google" id="ProtNLM"/>
    </source>
</evidence>
<dbReference type="GO" id="GO:0006006">
    <property type="term" value="P:glucose metabolic process"/>
    <property type="evidence" value="ECO:0007669"/>
    <property type="project" value="UniProtKB-KW"/>
</dbReference>
<keyword evidence="16" id="KW-1185">Reference proteome</keyword>
<dbReference type="CDD" id="cd05799">
    <property type="entry name" value="PGM2"/>
    <property type="match status" value="1"/>
</dbReference>
<evidence type="ECO:0000313" key="15">
    <source>
        <dbReference type="EMBL" id="KAK5584141.1"/>
    </source>
</evidence>
<evidence type="ECO:0000256" key="10">
    <source>
        <dbReference type="ARBA" id="ARBA00023277"/>
    </source>
</evidence>
<evidence type="ECO:0000256" key="5">
    <source>
        <dbReference type="ARBA" id="ARBA00022526"/>
    </source>
</evidence>
<keyword evidence="6" id="KW-0597">Phosphoprotein</keyword>
<dbReference type="Pfam" id="PF02878">
    <property type="entry name" value="PGM_PMM_I"/>
    <property type="match status" value="1"/>
</dbReference>
<keyword evidence="5" id="KW-0313">Glucose metabolism</keyword>
<sequence>MTEKINNLINQWLKWDKNETTRKEIEQLKESNNEKELLIRLEERIQFGTAGLRGAMKAGFSCMNDLTVTQASQGLCEYVIETIEQSKSKGVVIGYDGRHNSYTFAKITAATFQSKGFKVYLFSKIVPTPYVAFAVPNLKAAIGVMITASHNPKNDNGYKVYWETGCQINTPHDKGISKKIDENLEPWSNVNTTADIKYDNESMIIDPLSTISELYNTQIKQYSIRSSELADEPIVYTAMHGVGGVYAKMAFQAFQLKPFIPVAQQIEPDAEFPTVTYPNPEEGKGALKLSIETAEANKSRLILANDPDADRLAVAEKLEDGTWKVFNGNEIGVLLADWAWTNRSTLTNGGGSNTTLDNNKYLMINTAVSSAMLKTMSEKEGFIHQECLTGFKWIGNAAYNAIKNDGVTFLFGYEEAIGFQYGDVSFDKDGVRAAAIFAEFALSLYKKGSSVQGHLESMYKRYGYHISKNRYFFCYESSKMVSIFNKIRNDGKYLTHLGDTNNDEQFTITRIRDLTTGYDNGYPDCKARLPVSSSTQMITFYFKNGGIATLRGSGTEPKLKYYVEMIGEVKSNVESTLAKAVELVINQLLKPIENQLEPPKDD</sequence>
<dbReference type="FunFam" id="3.40.120.10:FF:000035">
    <property type="entry name" value="Pgm3p"/>
    <property type="match status" value="1"/>
</dbReference>
<evidence type="ECO:0000259" key="12">
    <source>
        <dbReference type="Pfam" id="PF02878"/>
    </source>
</evidence>
<evidence type="ECO:0000259" key="14">
    <source>
        <dbReference type="Pfam" id="PF02880"/>
    </source>
</evidence>
<dbReference type="EMBL" id="JAVFKY010000001">
    <property type="protein sequence ID" value="KAK5584141.1"/>
    <property type="molecule type" value="Genomic_DNA"/>
</dbReference>
<evidence type="ECO:0000256" key="2">
    <source>
        <dbReference type="ARBA" id="ARBA00004496"/>
    </source>
</evidence>
<reference evidence="15 16" key="1">
    <citation type="submission" date="2023-11" db="EMBL/GenBank/DDBJ databases">
        <title>Dfirmibasis_genome.</title>
        <authorList>
            <person name="Edelbroek B."/>
            <person name="Kjellin J."/>
            <person name="Jerlstrom-Hultqvist J."/>
            <person name="Soderbom F."/>
        </authorList>
    </citation>
    <scope>NUCLEOTIDE SEQUENCE [LARGE SCALE GENOMIC DNA]</scope>
    <source>
        <strain evidence="15 16">TNS-C-14</strain>
    </source>
</reference>
<feature type="coiled-coil region" evidence="11">
    <location>
        <begin position="18"/>
        <end position="45"/>
    </location>
</feature>
<keyword evidence="8" id="KW-0460">Magnesium</keyword>
<evidence type="ECO:0000256" key="1">
    <source>
        <dbReference type="ARBA" id="ARBA00001946"/>
    </source>
</evidence>
<evidence type="ECO:0000256" key="9">
    <source>
        <dbReference type="ARBA" id="ARBA00023235"/>
    </source>
</evidence>
<comment type="subcellular location">
    <subcellularLocation>
        <location evidence="2">Cytoplasm</location>
    </subcellularLocation>
</comment>
<evidence type="ECO:0000256" key="4">
    <source>
        <dbReference type="ARBA" id="ARBA00022490"/>
    </source>
</evidence>
<dbReference type="InterPro" id="IPR036900">
    <property type="entry name" value="A-D-PHexomutase_C_sf"/>
</dbReference>
<keyword evidence="11" id="KW-0175">Coiled coil</keyword>
<dbReference type="GO" id="GO:0008973">
    <property type="term" value="F:phosphopentomutase activity"/>
    <property type="evidence" value="ECO:0007669"/>
    <property type="project" value="TreeGrafter"/>
</dbReference>
<name>A0AAN7UA40_9MYCE</name>
<dbReference type="Proteomes" id="UP001344447">
    <property type="component" value="Unassembled WGS sequence"/>
</dbReference>
<keyword evidence="9" id="KW-0413">Isomerase</keyword>
<dbReference type="InterPro" id="IPR005845">
    <property type="entry name" value="A-D-PHexomutase_a/b/a-II"/>
</dbReference>
<comment type="caution">
    <text evidence="15">The sequence shown here is derived from an EMBL/GenBank/DDBJ whole genome shotgun (WGS) entry which is preliminary data.</text>
</comment>
<evidence type="ECO:0000256" key="7">
    <source>
        <dbReference type="ARBA" id="ARBA00022723"/>
    </source>
</evidence>
<dbReference type="InterPro" id="IPR005844">
    <property type="entry name" value="A-D-PHexomutase_a/b/a-I"/>
</dbReference>
<feature type="domain" description="Alpha-D-phosphohexomutase alpha/beta/alpha" evidence="13">
    <location>
        <begin position="215"/>
        <end position="316"/>
    </location>
</feature>
<comment type="cofactor">
    <cofactor evidence="1">
        <name>Mg(2+)</name>
        <dbReference type="ChEBI" id="CHEBI:18420"/>
    </cofactor>
</comment>
<proteinExistence type="inferred from homology"/>
<dbReference type="InterPro" id="IPR005841">
    <property type="entry name" value="Alpha-D-phosphohexomutase_SF"/>
</dbReference>
<dbReference type="SUPFAM" id="SSF55957">
    <property type="entry name" value="Phosphoglucomutase, C-terminal domain"/>
    <property type="match status" value="1"/>
</dbReference>
<dbReference type="PROSITE" id="PS00710">
    <property type="entry name" value="PGM_PMM"/>
    <property type="match status" value="1"/>
</dbReference>
<dbReference type="GO" id="GO:0006166">
    <property type="term" value="P:purine ribonucleoside salvage"/>
    <property type="evidence" value="ECO:0007669"/>
    <property type="project" value="TreeGrafter"/>
</dbReference>